<dbReference type="InterPro" id="IPR036188">
    <property type="entry name" value="FAD/NAD-bd_sf"/>
</dbReference>
<evidence type="ECO:0000256" key="4">
    <source>
        <dbReference type="ARBA" id="ARBA00023033"/>
    </source>
</evidence>
<keyword evidence="1" id="KW-0285">Flavoprotein</keyword>
<dbReference type="Proteomes" id="UP000239494">
    <property type="component" value="Unassembled WGS sequence"/>
</dbReference>
<dbReference type="PANTHER" id="PTHR47178:SF5">
    <property type="entry name" value="FAD-BINDING DOMAIN-CONTAINING PROTEIN"/>
    <property type="match status" value="1"/>
</dbReference>
<evidence type="ECO:0000313" key="7">
    <source>
        <dbReference type="Proteomes" id="UP000239494"/>
    </source>
</evidence>
<dbReference type="SUPFAM" id="SSF51905">
    <property type="entry name" value="FAD/NAD(P)-binding domain"/>
    <property type="match status" value="1"/>
</dbReference>
<evidence type="ECO:0000256" key="1">
    <source>
        <dbReference type="ARBA" id="ARBA00022630"/>
    </source>
</evidence>
<keyword evidence="4" id="KW-0503">Monooxygenase</keyword>
<proteinExistence type="predicted"/>
<evidence type="ECO:0000256" key="3">
    <source>
        <dbReference type="ARBA" id="ARBA00023002"/>
    </source>
</evidence>
<evidence type="ECO:0000259" key="5">
    <source>
        <dbReference type="Pfam" id="PF01494"/>
    </source>
</evidence>
<dbReference type="GO" id="GO:0004497">
    <property type="term" value="F:monooxygenase activity"/>
    <property type="evidence" value="ECO:0007669"/>
    <property type="project" value="UniProtKB-KW"/>
</dbReference>
<dbReference type="AlphaFoldDB" id="A0A2T0T047"/>
<dbReference type="PANTHER" id="PTHR47178">
    <property type="entry name" value="MONOOXYGENASE, FAD-BINDING"/>
    <property type="match status" value="1"/>
</dbReference>
<keyword evidence="2" id="KW-0274">FAD</keyword>
<name>A0A2T0T047_9PSEU</name>
<dbReference type="OrthoDB" id="3322136at2"/>
<dbReference type="RefSeq" id="WP_106190424.1">
    <property type="nucleotide sequence ID" value="NZ_PVTF01000008.1"/>
</dbReference>
<dbReference type="Pfam" id="PF01494">
    <property type="entry name" value="FAD_binding_3"/>
    <property type="match status" value="1"/>
</dbReference>
<keyword evidence="7" id="KW-1185">Reference proteome</keyword>
<organism evidence="6 7">
    <name type="scientific">Umezawaea tangerina</name>
    <dbReference type="NCBI Taxonomy" id="84725"/>
    <lineage>
        <taxon>Bacteria</taxon>
        <taxon>Bacillati</taxon>
        <taxon>Actinomycetota</taxon>
        <taxon>Actinomycetes</taxon>
        <taxon>Pseudonocardiales</taxon>
        <taxon>Pseudonocardiaceae</taxon>
        <taxon>Umezawaea</taxon>
    </lineage>
</organism>
<dbReference type="InterPro" id="IPR002938">
    <property type="entry name" value="FAD-bd"/>
</dbReference>
<accession>A0A2T0T047</accession>
<dbReference type="PRINTS" id="PR00420">
    <property type="entry name" value="RNGMNOXGNASE"/>
</dbReference>
<dbReference type="EMBL" id="PVTF01000008">
    <property type="protein sequence ID" value="PRY39014.1"/>
    <property type="molecule type" value="Genomic_DNA"/>
</dbReference>
<protein>
    <submittedName>
        <fullName evidence="6">2-polyprenyl-6-methoxyphenol hydroxylase-like FAD-dependent oxidoreductase</fullName>
    </submittedName>
</protein>
<comment type="caution">
    <text evidence="6">The sequence shown here is derived from an EMBL/GenBank/DDBJ whole genome shotgun (WGS) entry which is preliminary data.</text>
</comment>
<keyword evidence="3" id="KW-0560">Oxidoreductase</keyword>
<sequence length="403" mass="43259">MSILKVLVVGAGLGGLTLAQSLRGHGIDVALFERDPDPWDRPQGYRLHLDADARNAAREVLSDDLWAVFEATSYRTETFTTILGTDLSVIKRIPTADELDDRVWRSRVTGHANVDRATLRQILLHGLDDVVHFGKTLDRYDDTGDGVTAYFTDGTTAHGDVLVGADGIRSAVRRQRAPHADTVDAGITAIYGRIPLDVATSLVPKEVITDVFTISSDDRKVFLGLGAVLFPTRPTEAATAHAPGLAMREQDDYVVAIVGGRHQYFPTLGAQVHSPRELQHVAADALAAWPSVAADVVRAGDPDSFFPVAMYTSVPCTLDAPSRVTLLGDAIHAMTPTLGRGANVAMRDGALLGRALAAVWEGRTELPTALAAYEHDMLAYGFAVVTAAARTGQQRMAQNPLPV</sequence>
<evidence type="ECO:0000313" key="6">
    <source>
        <dbReference type="EMBL" id="PRY39014.1"/>
    </source>
</evidence>
<dbReference type="Gene3D" id="3.50.50.60">
    <property type="entry name" value="FAD/NAD(P)-binding domain"/>
    <property type="match status" value="1"/>
</dbReference>
<evidence type="ECO:0000256" key="2">
    <source>
        <dbReference type="ARBA" id="ARBA00022827"/>
    </source>
</evidence>
<feature type="domain" description="FAD-binding" evidence="5">
    <location>
        <begin position="5"/>
        <end position="386"/>
    </location>
</feature>
<reference evidence="6 7" key="1">
    <citation type="submission" date="2018-03" db="EMBL/GenBank/DDBJ databases">
        <title>Genomic Encyclopedia of Archaeal and Bacterial Type Strains, Phase II (KMG-II): from individual species to whole genera.</title>
        <authorList>
            <person name="Goeker M."/>
        </authorList>
    </citation>
    <scope>NUCLEOTIDE SEQUENCE [LARGE SCALE GENOMIC DNA]</scope>
    <source>
        <strain evidence="6 7">DSM 44720</strain>
    </source>
</reference>
<dbReference type="GO" id="GO:0071949">
    <property type="term" value="F:FAD binding"/>
    <property type="evidence" value="ECO:0007669"/>
    <property type="project" value="InterPro"/>
</dbReference>
<gene>
    <name evidence="6" type="ORF">CLV43_108414</name>
</gene>